<proteinExistence type="predicted"/>
<dbReference type="OrthoDB" id="3257061at2759"/>
<accession>A0A6G0WMZ2</accession>
<dbReference type="Proteomes" id="UP000478052">
    <property type="component" value="Unassembled WGS sequence"/>
</dbReference>
<evidence type="ECO:0000256" key="1">
    <source>
        <dbReference type="SAM" id="MobiDB-lite"/>
    </source>
</evidence>
<evidence type="ECO:0000313" key="4">
    <source>
        <dbReference type="Proteomes" id="UP000478052"/>
    </source>
</evidence>
<feature type="compositionally biased region" description="Acidic residues" evidence="1">
    <location>
        <begin position="386"/>
        <end position="396"/>
    </location>
</feature>
<organism evidence="3 4">
    <name type="scientific">Aphis craccivora</name>
    <name type="common">Cowpea aphid</name>
    <dbReference type="NCBI Taxonomy" id="307492"/>
    <lineage>
        <taxon>Eukaryota</taxon>
        <taxon>Metazoa</taxon>
        <taxon>Ecdysozoa</taxon>
        <taxon>Arthropoda</taxon>
        <taxon>Hexapoda</taxon>
        <taxon>Insecta</taxon>
        <taxon>Pterygota</taxon>
        <taxon>Neoptera</taxon>
        <taxon>Paraneoptera</taxon>
        <taxon>Hemiptera</taxon>
        <taxon>Sternorrhyncha</taxon>
        <taxon>Aphidomorpha</taxon>
        <taxon>Aphidoidea</taxon>
        <taxon>Aphididae</taxon>
        <taxon>Aphidini</taxon>
        <taxon>Aphis</taxon>
        <taxon>Aphis</taxon>
    </lineage>
</organism>
<gene>
    <name evidence="3" type="ORF">FWK35_00018848</name>
</gene>
<name>A0A6G0WMZ2_APHCR</name>
<protein>
    <submittedName>
        <fullName evidence="3">ELKS/Rab6-interacting/CAST family member 1-like</fullName>
    </submittedName>
</protein>
<feature type="region of interest" description="Disordered" evidence="1">
    <location>
        <begin position="376"/>
        <end position="398"/>
    </location>
</feature>
<keyword evidence="4" id="KW-1185">Reference proteome</keyword>
<evidence type="ECO:0000313" key="3">
    <source>
        <dbReference type="EMBL" id="KAF0728731.1"/>
    </source>
</evidence>
<evidence type="ECO:0000259" key="2">
    <source>
        <dbReference type="Pfam" id="PF20209"/>
    </source>
</evidence>
<dbReference type="InterPro" id="IPR046700">
    <property type="entry name" value="DUF6570"/>
</dbReference>
<sequence length="489" mass="55621">MREKQLNEEIDKINNSRTPRLSLAQFTDHLSKSNANVVKKGSDLYKDVIPQTQLVYYDDPNELVTRLTLLISSQNVGNTGVNNKIVSILEELRERNIIIHLPSSWNWINSIFKLVNYNNTKHSTIKCSPHEAQINLCTLKRLQDPVLKTANQIASRKNMLKRLQDPNFKKANQVACRKNMFKRLQDPDVKKANQIASRKNMLKRLQDLDVKNANQIASRKSILKRLQRLQDPEVSSDNKCNSDIFNRLGMSILSDAKSTVTICSSCLQHIKKSKVPPLYIGNGYELNSVPSSVTQLNQIEKQMFSLRLPFMKIFKCLRSDGQLKMKGNIINVPIDLTKTTSILPRRAENLAAVKMMKTIINAEIDKDWLAHVSETTNSLENSSDHESEETDDEDTNIEPINPGSIDTMIENCDFVSFAPGEGMKPLSILIDDHAEEKAFPDLFGGHPRTNKSPLKNYSKYIGKSQRRISKLMRDIVENLKFSTDLSVKE</sequence>
<reference evidence="3 4" key="1">
    <citation type="submission" date="2019-08" db="EMBL/GenBank/DDBJ databases">
        <title>Whole genome of Aphis craccivora.</title>
        <authorList>
            <person name="Voronova N.V."/>
            <person name="Shulinski R.S."/>
            <person name="Bandarenka Y.V."/>
            <person name="Zhorov D.G."/>
            <person name="Warner D."/>
        </authorList>
    </citation>
    <scope>NUCLEOTIDE SEQUENCE [LARGE SCALE GENOMIC DNA]</scope>
    <source>
        <strain evidence="3">180601</strain>
        <tissue evidence="3">Whole Body</tissue>
    </source>
</reference>
<feature type="domain" description="DUF6570" evidence="2">
    <location>
        <begin position="272"/>
        <end position="369"/>
    </location>
</feature>
<dbReference type="EMBL" id="VUJU01008574">
    <property type="protein sequence ID" value="KAF0728731.1"/>
    <property type="molecule type" value="Genomic_DNA"/>
</dbReference>
<comment type="caution">
    <text evidence="3">The sequence shown here is derived from an EMBL/GenBank/DDBJ whole genome shotgun (WGS) entry which is preliminary data.</text>
</comment>
<dbReference type="AlphaFoldDB" id="A0A6G0WMZ2"/>
<dbReference type="Pfam" id="PF20209">
    <property type="entry name" value="DUF6570"/>
    <property type="match status" value="1"/>
</dbReference>